<protein>
    <submittedName>
        <fullName evidence="5">DNA-binding GntR family transcriptional regulator</fullName>
    </submittedName>
</protein>
<reference evidence="5 6" key="1">
    <citation type="submission" date="2019-06" db="EMBL/GenBank/DDBJ databases">
        <title>Sequencing the genomes of 1000 actinobacteria strains.</title>
        <authorList>
            <person name="Klenk H.-P."/>
        </authorList>
    </citation>
    <scope>NUCLEOTIDE SEQUENCE [LARGE SCALE GENOMIC DNA]</scope>
    <source>
        <strain evidence="5 6">DSM 12335</strain>
    </source>
</reference>
<dbReference type="InterPro" id="IPR000524">
    <property type="entry name" value="Tscrpt_reg_HTH_GntR"/>
</dbReference>
<comment type="caution">
    <text evidence="5">The sequence shown here is derived from an EMBL/GenBank/DDBJ whole genome shotgun (WGS) entry which is preliminary data.</text>
</comment>
<dbReference type="PANTHER" id="PTHR43537:SF45">
    <property type="entry name" value="GNTR FAMILY REGULATORY PROTEIN"/>
    <property type="match status" value="1"/>
</dbReference>
<dbReference type="InterPro" id="IPR008920">
    <property type="entry name" value="TF_FadR/GntR_C"/>
</dbReference>
<evidence type="ECO:0000256" key="2">
    <source>
        <dbReference type="ARBA" id="ARBA00023125"/>
    </source>
</evidence>
<name>A0A542YLV9_9MICO</name>
<keyword evidence="6" id="KW-1185">Reference proteome</keyword>
<dbReference type="Pfam" id="PF07729">
    <property type="entry name" value="FCD"/>
    <property type="match status" value="1"/>
</dbReference>
<keyword evidence="1" id="KW-0805">Transcription regulation</keyword>
<keyword evidence="2 5" id="KW-0238">DNA-binding</keyword>
<dbReference type="AlphaFoldDB" id="A0A542YLV9"/>
<evidence type="ECO:0000256" key="1">
    <source>
        <dbReference type="ARBA" id="ARBA00023015"/>
    </source>
</evidence>
<dbReference type="GO" id="GO:0003677">
    <property type="term" value="F:DNA binding"/>
    <property type="evidence" value="ECO:0007669"/>
    <property type="project" value="UniProtKB-KW"/>
</dbReference>
<dbReference type="InterPro" id="IPR036388">
    <property type="entry name" value="WH-like_DNA-bd_sf"/>
</dbReference>
<dbReference type="PANTHER" id="PTHR43537">
    <property type="entry name" value="TRANSCRIPTIONAL REGULATOR, GNTR FAMILY"/>
    <property type="match status" value="1"/>
</dbReference>
<dbReference type="GO" id="GO:0003700">
    <property type="term" value="F:DNA-binding transcription factor activity"/>
    <property type="evidence" value="ECO:0007669"/>
    <property type="project" value="InterPro"/>
</dbReference>
<accession>A0A542YLV9</accession>
<keyword evidence="3" id="KW-0804">Transcription</keyword>
<dbReference type="InterPro" id="IPR011711">
    <property type="entry name" value="GntR_C"/>
</dbReference>
<sequence>MSVETVDQQYVSLADRAYVELRDRLILLDIAPGSAINEGRLAGELGIGRTPIREALKRLELDHLVASFPRRGTFATRVDITDLADISELRTLLEPVAAARAARTAGPAVRAELLARAEQIAAIDPRAVEHRDLMHYDLEVHRLVYRAAGNPHLAETLIRSDNLATRIWCLVIDRLPNVAEHVVEHADLLRAIADGDADRASDLAARHVRDFEEQIRAVL</sequence>
<dbReference type="EMBL" id="VFOP01000001">
    <property type="protein sequence ID" value="TQL49076.1"/>
    <property type="molecule type" value="Genomic_DNA"/>
</dbReference>
<dbReference type="SUPFAM" id="SSF48008">
    <property type="entry name" value="GntR ligand-binding domain-like"/>
    <property type="match status" value="1"/>
</dbReference>
<dbReference type="SMART" id="SM00345">
    <property type="entry name" value="HTH_GNTR"/>
    <property type="match status" value="1"/>
</dbReference>
<dbReference type="SUPFAM" id="SSF46785">
    <property type="entry name" value="Winged helix' DNA-binding domain"/>
    <property type="match status" value="1"/>
</dbReference>
<organism evidence="5 6">
    <name type="scientific">Ornithinicoccus hortensis</name>
    <dbReference type="NCBI Taxonomy" id="82346"/>
    <lineage>
        <taxon>Bacteria</taxon>
        <taxon>Bacillati</taxon>
        <taxon>Actinomycetota</taxon>
        <taxon>Actinomycetes</taxon>
        <taxon>Micrococcales</taxon>
        <taxon>Intrasporangiaceae</taxon>
        <taxon>Ornithinicoccus</taxon>
    </lineage>
</organism>
<feature type="domain" description="HTH gntR-type" evidence="4">
    <location>
        <begin position="11"/>
        <end position="78"/>
    </location>
</feature>
<evidence type="ECO:0000313" key="5">
    <source>
        <dbReference type="EMBL" id="TQL49076.1"/>
    </source>
</evidence>
<dbReference type="PROSITE" id="PS50949">
    <property type="entry name" value="HTH_GNTR"/>
    <property type="match status" value="1"/>
</dbReference>
<dbReference type="Gene3D" id="1.20.120.530">
    <property type="entry name" value="GntR ligand-binding domain-like"/>
    <property type="match status" value="1"/>
</dbReference>
<gene>
    <name evidence="5" type="ORF">FB467_0141</name>
</gene>
<evidence type="ECO:0000256" key="3">
    <source>
        <dbReference type="ARBA" id="ARBA00023163"/>
    </source>
</evidence>
<dbReference type="InterPro" id="IPR036390">
    <property type="entry name" value="WH_DNA-bd_sf"/>
</dbReference>
<dbReference type="SMART" id="SM00895">
    <property type="entry name" value="FCD"/>
    <property type="match status" value="1"/>
</dbReference>
<evidence type="ECO:0000313" key="6">
    <source>
        <dbReference type="Proteomes" id="UP000319516"/>
    </source>
</evidence>
<dbReference type="Proteomes" id="UP000319516">
    <property type="component" value="Unassembled WGS sequence"/>
</dbReference>
<proteinExistence type="predicted"/>
<dbReference type="Pfam" id="PF00392">
    <property type="entry name" value="GntR"/>
    <property type="match status" value="1"/>
</dbReference>
<dbReference type="OrthoDB" id="8680240at2"/>
<dbReference type="Gene3D" id="1.10.10.10">
    <property type="entry name" value="Winged helix-like DNA-binding domain superfamily/Winged helix DNA-binding domain"/>
    <property type="match status" value="1"/>
</dbReference>
<dbReference type="RefSeq" id="WP_141783382.1">
    <property type="nucleotide sequence ID" value="NZ_BAAAIK010000008.1"/>
</dbReference>
<evidence type="ECO:0000259" key="4">
    <source>
        <dbReference type="PROSITE" id="PS50949"/>
    </source>
</evidence>